<evidence type="ECO:0000313" key="2">
    <source>
        <dbReference type="EMBL" id="VDI59577.1"/>
    </source>
</evidence>
<accession>A0A8B6G6Z1</accession>
<evidence type="ECO:0000256" key="1">
    <source>
        <dbReference type="SAM" id="MobiDB-lite"/>
    </source>
</evidence>
<proteinExistence type="predicted"/>
<protein>
    <submittedName>
        <fullName evidence="2">Uncharacterized protein</fullName>
    </submittedName>
</protein>
<comment type="caution">
    <text evidence="2">The sequence shown here is derived from an EMBL/GenBank/DDBJ whole genome shotgun (WGS) entry which is preliminary data.</text>
</comment>
<feature type="region of interest" description="Disordered" evidence="1">
    <location>
        <begin position="98"/>
        <end position="179"/>
    </location>
</feature>
<gene>
    <name evidence="2" type="ORF">MGAL_10B049088</name>
</gene>
<sequence>MVIPIANICESQEGVMRCMYSGEGQYVSLQQLDNCREIYFARFFRPSTLFIDNAQHLTKITIQSGSVRCKDITTNNPKVLITIADIPCKDQTDESYFSREVTTHEPEHERMEEPKKVSVNNNQSGDGQRENNKLQHQGGDEHPFAKMTYETFDKMQSKKAKKDKIHNSGKRRNSWLVDI</sequence>
<feature type="compositionally biased region" description="Basic residues" evidence="1">
    <location>
        <begin position="157"/>
        <end position="173"/>
    </location>
</feature>
<dbReference type="Proteomes" id="UP000596742">
    <property type="component" value="Unassembled WGS sequence"/>
</dbReference>
<organism evidence="2 3">
    <name type="scientific">Mytilus galloprovincialis</name>
    <name type="common">Mediterranean mussel</name>
    <dbReference type="NCBI Taxonomy" id="29158"/>
    <lineage>
        <taxon>Eukaryota</taxon>
        <taxon>Metazoa</taxon>
        <taxon>Spiralia</taxon>
        <taxon>Lophotrochozoa</taxon>
        <taxon>Mollusca</taxon>
        <taxon>Bivalvia</taxon>
        <taxon>Autobranchia</taxon>
        <taxon>Pteriomorphia</taxon>
        <taxon>Mytilida</taxon>
        <taxon>Mytiloidea</taxon>
        <taxon>Mytilidae</taxon>
        <taxon>Mytilinae</taxon>
        <taxon>Mytilus</taxon>
    </lineage>
</organism>
<dbReference type="EMBL" id="UYJE01007951">
    <property type="protein sequence ID" value="VDI59577.1"/>
    <property type="molecule type" value="Genomic_DNA"/>
</dbReference>
<feature type="compositionally biased region" description="Basic and acidic residues" evidence="1">
    <location>
        <begin position="101"/>
        <end position="116"/>
    </location>
</feature>
<name>A0A8B6G6Z1_MYTGA</name>
<feature type="compositionally biased region" description="Basic and acidic residues" evidence="1">
    <location>
        <begin position="127"/>
        <end position="144"/>
    </location>
</feature>
<dbReference type="AlphaFoldDB" id="A0A8B6G6Z1"/>
<evidence type="ECO:0000313" key="3">
    <source>
        <dbReference type="Proteomes" id="UP000596742"/>
    </source>
</evidence>
<keyword evidence="3" id="KW-1185">Reference proteome</keyword>
<reference evidence="2" key="1">
    <citation type="submission" date="2018-11" db="EMBL/GenBank/DDBJ databases">
        <authorList>
            <person name="Alioto T."/>
            <person name="Alioto T."/>
        </authorList>
    </citation>
    <scope>NUCLEOTIDE SEQUENCE</scope>
</reference>